<dbReference type="PRINTS" id="PR00411">
    <property type="entry name" value="PNDRDTASEI"/>
</dbReference>
<dbReference type="OrthoDB" id="9792592at2"/>
<dbReference type="PATRIC" id="fig|220754.4.peg.1575"/>
<dbReference type="PRINTS" id="PR00368">
    <property type="entry name" value="FADPNR"/>
</dbReference>
<proteinExistence type="inferred from homology"/>
<evidence type="ECO:0000313" key="10">
    <source>
        <dbReference type="Proteomes" id="UP000031972"/>
    </source>
</evidence>
<protein>
    <submittedName>
        <fullName evidence="9">Peroxiredoxin</fullName>
    </submittedName>
</protein>
<evidence type="ECO:0000259" key="7">
    <source>
        <dbReference type="Pfam" id="PF02852"/>
    </source>
</evidence>
<dbReference type="RefSeq" id="WP_041056857.1">
    <property type="nucleotide sequence ID" value="NZ_JXRR01000014.1"/>
</dbReference>
<dbReference type="AlphaFoldDB" id="A0A0C2RAP7"/>
<dbReference type="InterPro" id="IPR016156">
    <property type="entry name" value="FAD/NAD-linked_Rdtase_dimer_sf"/>
</dbReference>
<dbReference type="SUPFAM" id="SSF55424">
    <property type="entry name" value="FAD/NAD-linked reductases, dimerisation (C-terminal) domain"/>
    <property type="match status" value="1"/>
</dbReference>
<evidence type="ECO:0000256" key="3">
    <source>
        <dbReference type="ARBA" id="ARBA00022630"/>
    </source>
</evidence>
<dbReference type="PANTHER" id="PTHR43429">
    <property type="entry name" value="PYRIDINE NUCLEOTIDE-DISULFIDE OXIDOREDUCTASE DOMAIN-CONTAINING"/>
    <property type="match status" value="1"/>
</dbReference>
<dbReference type="NCBIfam" id="NF010037">
    <property type="entry name" value="PRK13512.1"/>
    <property type="match status" value="1"/>
</dbReference>
<comment type="cofactor">
    <cofactor evidence="1">
        <name>FAD</name>
        <dbReference type="ChEBI" id="CHEBI:57692"/>
    </cofactor>
</comment>
<feature type="domain" description="Pyridine nucleotide-disulphide oxidoreductase dimerisation" evidence="7">
    <location>
        <begin position="330"/>
        <end position="431"/>
    </location>
</feature>
<accession>A0A0C2RAP7</accession>
<dbReference type="InterPro" id="IPR036188">
    <property type="entry name" value="FAD/NAD-bd_sf"/>
</dbReference>
<dbReference type="InterPro" id="IPR050260">
    <property type="entry name" value="FAD-bd_OxRdtase"/>
</dbReference>
<dbReference type="PANTHER" id="PTHR43429:SF1">
    <property type="entry name" value="NAD(P)H SULFUR OXIDOREDUCTASE (COA-DEPENDENT)"/>
    <property type="match status" value="1"/>
</dbReference>
<keyword evidence="6" id="KW-0676">Redox-active center</keyword>
<comment type="similarity">
    <text evidence="2">Belongs to the class-III pyridine nucleotide-disulfide oxidoreductase family.</text>
</comment>
<evidence type="ECO:0000256" key="4">
    <source>
        <dbReference type="ARBA" id="ARBA00022827"/>
    </source>
</evidence>
<feature type="domain" description="FAD/NAD(P)-binding" evidence="8">
    <location>
        <begin position="4"/>
        <end position="300"/>
    </location>
</feature>
<reference evidence="9 10" key="1">
    <citation type="submission" date="2015-01" db="EMBL/GenBank/DDBJ databases">
        <title>Jeotgalibacillus campisalis genome sequencing.</title>
        <authorList>
            <person name="Goh K.M."/>
            <person name="Chan K.-G."/>
            <person name="Yaakop A.S."/>
            <person name="Ee R."/>
            <person name="Gan H.M."/>
            <person name="Chan C.S."/>
        </authorList>
    </citation>
    <scope>NUCLEOTIDE SEQUENCE [LARGE SCALE GENOMIC DNA]</scope>
    <source>
        <strain evidence="9 10">SF-57</strain>
    </source>
</reference>
<comment type="caution">
    <text evidence="9">The sequence shown here is derived from an EMBL/GenBank/DDBJ whole genome shotgun (WGS) entry which is preliminary data.</text>
</comment>
<sequence length="453" mass="49855">MKKKIVVIGGVAGGATFSSQLRMLDEEAEIVVIEKSGTMSFANCGLPYYLGGYIQDRDQLIAATPESFQKERNIEVRVRHEAVHIDRNQKEVRILDHIGNTQYSESYDSLLLSPGVIPVIPEIEGLSHANCFSLRAFEDMLKIEEQIEAKQFKSVCIVGGGFIGLEMADNLKKRGMNVHLIQRSKHVLSVLDKDMSEIIEEELVKQEIDLHTDTTIQKIEEDGCTLHLTNGQVITADFLILSVGVKPNRYLAEQAGLDIGVTGGVKVNEFMQTSDPAIYAVGDVIETFDFITKQPKRVPLAWVTHRQAYLAARHVTGHPVPYKGSLGTSICKVFTLHAASLGLNEEHLKESGLSYETVVQESNQHAGYYPGAAPLKLKVHFSPEDGKIYGAQAVGKDGVDKRMDVMAAAITGGLTVTDLQEIEIAYAPPFSSPKDPINMIGYKALKKLNKQAH</sequence>
<evidence type="ECO:0000259" key="8">
    <source>
        <dbReference type="Pfam" id="PF07992"/>
    </source>
</evidence>
<keyword evidence="4" id="KW-0274">FAD</keyword>
<dbReference type="Pfam" id="PF02852">
    <property type="entry name" value="Pyr_redox_dim"/>
    <property type="match status" value="1"/>
</dbReference>
<dbReference type="Gene3D" id="3.50.50.60">
    <property type="entry name" value="FAD/NAD(P)-binding domain"/>
    <property type="match status" value="2"/>
</dbReference>
<keyword evidence="5" id="KW-0560">Oxidoreductase</keyword>
<dbReference type="GO" id="GO:0016491">
    <property type="term" value="F:oxidoreductase activity"/>
    <property type="evidence" value="ECO:0007669"/>
    <property type="project" value="UniProtKB-KW"/>
</dbReference>
<name>A0A0C2RAP7_9BACL</name>
<dbReference type="EMBL" id="JXRR01000014">
    <property type="protein sequence ID" value="KIL47385.1"/>
    <property type="molecule type" value="Genomic_DNA"/>
</dbReference>
<evidence type="ECO:0000313" key="9">
    <source>
        <dbReference type="EMBL" id="KIL47385.1"/>
    </source>
</evidence>
<gene>
    <name evidence="9" type="ORF">KR50_15520</name>
</gene>
<evidence type="ECO:0000256" key="1">
    <source>
        <dbReference type="ARBA" id="ARBA00001974"/>
    </source>
</evidence>
<dbReference type="Pfam" id="PF07992">
    <property type="entry name" value="Pyr_redox_2"/>
    <property type="match status" value="1"/>
</dbReference>
<dbReference type="InterPro" id="IPR023753">
    <property type="entry name" value="FAD/NAD-binding_dom"/>
</dbReference>
<evidence type="ECO:0000256" key="5">
    <source>
        <dbReference type="ARBA" id="ARBA00023002"/>
    </source>
</evidence>
<dbReference type="Proteomes" id="UP000031972">
    <property type="component" value="Unassembled WGS sequence"/>
</dbReference>
<evidence type="ECO:0000256" key="6">
    <source>
        <dbReference type="ARBA" id="ARBA00023284"/>
    </source>
</evidence>
<keyword evidence="10" id="KW-1185">Reference proteome</keyword>
<keyword evidence="3" id="KW-0285">Flavoprotein</keyword>
<dbReference type="SUPFAM" id="SSF51905">
    <property type="entry name" value="FAD/NAD(P)-binding domain"/>
    <property type="match status" value="2"/>
</dbReference>
<organism evidence="9 10">
    <name type="scientific">Jeotgalibacillus campisalis</name>
    <dbReference type="NCBI Taxonomy" id="220754"/>
    <lineage>
        <taxon>Bacteria</taxon>
        <taxon>Bacillati</taxon>
        <taxon>Bacillota</taxon>
        <taxon>Bacilli</taxon>
        <taxon>Bacillales</taxon>
        <taxon>Caryophanaceae</taxon>
        <taxon>Jeotgalibacillus</taxon>
    </lineage>
</organism>
<evidence type="ECO:0000256" key="2">
    <source>
        <dbReference type="ARBA" id="ARBA00009130"/>
    </source>
</evidence>
<dbReference type="InterPro" id="IPR004099">
    <property type="entry name" value="Pyr_nucl-diS_OxRdtase_dimer"/>
</dbReference>